<comment type="caution">
    <text evidence="2">Lacks conserved residue(s) required for the propagation of feature annotation.</text>
</comment>
<dbReference type="InterPro" id="IPR013320">
    <property type="entry name" value="ConA-like_dom_sf"/>
</dbReference>
<evidence type="ECO:0000259" key="4">
    <source>
        <dbReference type="PROSITE" id="PS50060"/>
    </source>
</evidence>
<dbReference type="AlphaFoldDB" id="A0A8B6CFD6"/>
<evidence type="ECO:0000256" key="3">
    <source>
        <dbReference type="SAM" id="Phobius"/>
    </source>
</evidence>
<keyword evidence="3" id="KW-0472">Membrane</keyword>
<dbReference type="PANTHER" id="PTHR23282:SF146">
    <property type="entry name" value="RT07201P-RELATED"/>
    <property type="match status" value="1"/>
</dbReference>
<dbReference type="InterPro" id="IPR051560">
    <property type="entry name" value="MAM_domain-containing"/>
</dbReference>
<gene>
    <name evidence="6" type="ORF">MGAL_10B070571</name>
</gene>
<feature type="domain" description="MAM" evidence="4">
    <location>
        <begin position="139"/>
        <end position="309"/>
    </location>
</feature>
<feature type="domain" description="Sushi" evidence="5">
    <location>
        <begin position="23"/>
        <end position="77"/>
    </location>
</feature>
<dbReference type="Proteomes" id="UP000596742">
    <property type="component" value="Unassembled WGS sequence"/>
</dbReference>
<dbReference type="Pfam" id="PF00629">
    <property type="entry name" value="MAM"/>
    <property type="match status" value="1"/>
</dbReference>
<evidence type="ECO:0000256" key="1">
    <source>
        <dbReference type="ARBA" id="ARBA00023157"/>
    </source>
</evidence>
<keyword evidence="2" id="KW-0768">Sushi</keyword>
<dbReference type="SUPFAM" id="SSF49899">
    <property type="entry name" value="Concanavalin A-like lectins/glucanases"/>
    <property type="match status" value="1"/>
</dbReference>
<reference evidence="6" key="1">
    <citation type="submission" date="2018-11" db="EMBL/GenBank/DDBJ databases">
        <authorList>
            <person name="Alioto T."/>
            <person name="Alioto T."/>
        </authorList>
    </citation>
    <scope>NUCLEOTIDE SEQUENCE</scope>
</reference>
<proteinExistence type="predicted"/>
<keyword evidence="3" id="KW-0812">Transmembrane</keyword>
<evidence type="ECO:0000256" key="2">
    <source>
        <dbReference type="PROSITE-ProRule" id="PRU00302"/>
    </source>
</evidence>
<dbReference type="EMBL" id="UYJE01001728">
    <property type="protein sequence ID" value="VDI04554.1"/>
    <property type="molecule type" value="Genomic_DNA"/>
</dbReference>
<dbReference type="SUPFAM" id="SSF57535">
    <property type="entry name" value="Complement control module/SCR domain"/>
    <property type="match status" value="2"/>
</dbReference>
<dbReference type="Pfam" id="PF00084">
    <property type="entry name" value="Sushi"/>
    <property type="match status" value="2"/>
</dbReference>
<dbReference type="CDD" id="cd06263">
    <property type="entry name" value="MAM"/>
    <property type="match status" value="1"/>
</dbReference>
<dbReference type="PROSITE" id="PS50923">
    <property type="entry name" value="SUSHI"/>
    <property type="match status" value="2"/>
</dbReference>
<evidence type="ECO:0000313" key="6">
    <source>
        <dbReference type="EMBL" id="VDI04554.1"/>
    </source>
</evidence>
<dbReference type="PROSITE" id="PS50060">
    <property type="entry name" value="MAM_2"/>
    <property type="match status" value="1"/>
</dbReference>
<keyword evidence="1" id="KW-1015">Disulfide bond</keyword>
<dbReference type="SMART" id="SM00032">
    <property type="entry name" value="CCP"/>
    <property type="match status" value="2"/>
</dbReference>
<dbReference type="Gene3D" id="2.10.70.10">
    <property type="entry name" value="Complement Module, domain 1"/>
    <property type="match status" value="2"/>
</dbReference>
<organism evidence="6 7">
    <name type="scientific">Mytilus galloprovincialis</name>
    <name type="common">Mediterranean mussel</name>
    <dbReference type="NCBI Taxonomy" id="29158"/>
    <lineage>
        <taxon>Eukaryota</taxon>
        <taxon>Metazoa</taxon>
        <taxon>Spiralia</taxon>
        <taxon>Lophotrochozoa</taxon>
        <taxon>Mollusca</taxon>
        <taxon>Bivalvia</taxon>
        <taxon>Autobranchia</taxon>
        <taxon>Pteriomorphia</taxon>
        <taxon>Mytilida</taxon>
        <taxon>Mytiloidea</taxon>
        <taxon>Mytilidae</taxon>
        <taxon>Mytilinae</taxon>
        <taxon>Mytilus</taxon>
    </lineage>
</organism>
<name>A0A8B6CFD6_MYTGA</name>
<dbReference type="CDD" id="cd00033">
    <property type="entry name" value="CCP"/>
    <property type="match status" value="2"/>
</dbReference>
<feature type="domain" description="Sushi" evidence="5">
    <location>
        <begin position="78"/>
        <end position="134"/>
    </location>
</feature>
<keyword evidence="3" id="KW-1133">Transmembrane helix</keyword>
<keyword evidence="7" id="KW-1185">Reference proteome</keyword>
<dbReference type="SMART" id="SM00137">
    <property type="entry name" value="MAM"/>
    <property type="match status" value="1"/>
</dbReference>
<feature type="transmembrane region" description="Helical" evidence="3">
    <location>
        <begin position="514"/>
        <end position="537"/>
    </location>
</feature>
<dbReference type="GO" id="GO:0016020">
    <property type="term" value="C:membrane"/>
    <property type="evidence" value="ECO:0007669"/>
    <property type="project" value="InterPro"/>
</dbReference>
<dbReference type="Gene3D" id="2.60.120.200">
    <property type="match status" value="1"/>
</dbReference>
<protein>
    <submittedName>
        <fullName evidence="6">Uncharacterized protein</fullName>
    </submittedName>
</protein>
<comment type="caution">
    <text evidence="6">The sequence shown here is derived from an EMBL/GenBank/DDBJ whole genome shotgun (WGS) entry which is preliminary data.</text>
</comment>
<sequence>MEILIQLYFCYYLFSVLTIRVYSNCVQEYLLHGTATLKSQPYNSIQYECDDGFDLFGSNEAYCFADTWTTPIPICHAKGCNQNDFTSVENGEIDVLSESSLVLVTCDPGYIMDGESTISCDGQHWSEPLPNCHSAVDIVSCNFEQHSLCGWTQDIGHQSDWLINIRETDTKRTGPKFDHTLGSENNNGHYIYMESSTPSRHGHYSRLLSPVYPWYKSRRCFQLWYHMLGPEEAGYMGNLEILLRIPSGQDHVESQLFLIGGNQGNEWLKADVFIERQKGDFQIVVQATRGRSHTADIAVDDFRFYRCTNDTDLESEVDYVTTILSQENNTVTDKPMNNSSSKDVLFNDAIKVSVDNGSEITRLSDDKVHTNKSDTKLPSNKEAKPERHILNIMKTIVPIENTIPTSTRDIHVHIKGSLTTVEAIPLSASSEVLVMIPKHEGVELSSDIHVKPITENIEKSTESFVIYPADEGNSFQNVVVTKRNLISPLKKSVFTTSSSLQTRADQTLLFRPEFIAGIAGVGLIITLGVVLISILIYKRRNIWGRKSSDDQGQVLYTKNVQQSV</sequence>
<dbReference type="InterPro" id="IPR000998">
    <property type="entry name" value="MAM_dom"/>
</dbReference>
<dbReference type="PANTHER" id="PTHR23282">
    <property type="entry name" value="APICAL ENDOSOMAL GLYCOPROTEIN PRECURSOR"/>
    <property type="match status" value="1"/>
</dbReference>
<evidence type="ECO:0000259" key="5">
    <source>
        <dbReference type="PROSITE" id="PS50923"/>
    </source>
</evidence>
<dbReference type="InterPro" id="IPR000436">
    <property type="entry name" value="Sushi_SCR_CCP_dom"/>
</dbReference>
<dbReference type="InterPro" id="IPR035976">
    <property type="entry name" value="Sushi/SCR/CCP_sf"/>
</dbReference>
<evidence type="ECO:0000313" key="7">
    <source>
        <dbReference type="Proteomes" id="UP000596742"/>
    </source>
</evidence>
<dbReference type="OrthoDB" id="6162141at2759"/>
<accession>A0A8B6CFD6</accession>